<feature type="domain" description="DNA-directed RNA polymerase subunit 2 hybrid-binding" evidence="12">
    <location>
        <begin position="857"/>
        <end position="1243"/>
    </location>
</feature>
<dbReference type="FunFam" id="3.90.1070.20:FF:000002">
    <property type="entry name" value="DNA-directed RNA polymerase subunit beta"/>
    <property type="match status" value="1"/>
</dbReference>
<evidence type="ECO:0000259" key="13">
    <source>
        <dbReference type="Pfam" id="PF04560"/>
    </source>
</evidence>
<feature type="domain" description="RNA polymerase Rpb2" evidence="16">
    <location>
        <begin position="608"/>
        <end position="672"/>
    </location>
</feature>
<feature type="domain" description="RNA polymerase Rpb2" evidence="18">
    <location>
        <begin position="797"/>
        <end position="850"/>
    </location>
</feature>
<feature type="compositionally biased region" description="Acidic residues" evidence="11">
    <location>
        <begin position="1"/>
        <end position="11"/>
    </location>
</feature>
<reference evidence="19 20" key="1">
    <citation type="submission" date="2020-04" db="EMBL/GenBank/DDBJ databases">
        <title>Perkinsus olseni comparative genomics.</title>
        <authorList>
            <person name="Bogema D.R."/>
        </authorList>
    </citation>
    <scope>NUCLEOTIDE SEQUENCE [LARGE SCALE GENOMIC DNA]</scope>
    <source>
        <strain evidence="19">ATCC PRA-179</strain>
    </source>
</reference>
<dbReference type="CDD" id="cd00653">
    <property type="entry name" value="RNA_pol_B_RPB2"/>
    <property type="match status" value="1"/>
</dbReference>
<comment type="function">
    <text evidence="10">DNA-dependent RNA polymerase catalyzes the transcription of DNA into RNA using the four ribonucleoside triphosphates as substrates.</text>
</comment>
<dbReference type="InterPro" id="IPR037034">
    <property type="entry name" value="RNA_pol_Rpb2_2_sf"/>
</dbReference>
<evidence type="ECO:0000256" key="6">
    <source>
        <dbReference type="ARBA" id="ARBA00022771"/>
    </source>
</evidence>
<keyword evidence="8 10" id="KW-0804">Transcription</keyword>
<dbReference type="InterPro" id="IPR007120">
    <property type="entry name" value="DNA-dir_RNAP_su2_dom"/>
</dbReference>
<dbReference type="Proteomes" id="UP000570595">
    <property type="component" value="Unassembled WGS sequence"/>
</dbReference>
<dbReference type="Pfam" id="PF04560">
    <property type="entry name" value="RNA_pol_Rpb2_7"/>
    <property type="match status" value="1"/>
</dbReference>
<dbReference type="Gene3D" id="3.90.1100.10">
    <property type="match status" value="1"/>
</dbReference>
<keyword evidence="5" id="KW-0479">Metal-binding</keyword>
<dbReference type="EC" id="2.7.7.6" evidence="10"/>
<dbReference type="GO" id="GO:0003899">
    <property type="term" value="F:DNA-directed RNA polymerase activity"/>
    <property type="evidence" value="ECO:0007669"/>
    <property type="project" value="UniProtKB-EC"/>
</dbReference>
<sequence length="1339" mass="150475">MSESSDSEFSVDDTLAQTQHVPPEGEEEDSVSGGGDDAAMEDIEGGVKSDDDAASDGSDLFGSDTRSLTRLLMIKFEPFSWTRVDADDCAGRLLYAGNFVLDGIVNRSGSEAGGDEPGDEELFEEKAEMDEDADLDEDEDDDVENEIVQDDSWTVADAYFKDKGLVSQQVGSFDDFVTYKMQEIVDECPPITIIPQNQYDPNTSKQQQMQQNVGYVYELKFGQLSLNKPTVEEVDGAMTSLTPNQARLRNLTYSSPVYVNVTQKTFALADPDDPNSEKQLISEDTYNKILIGRIPMMLKSEYCWLKNQTERGLVEMGECVFDQGGYFIINGSEKVLIAMERMANNFVYCFQKKQPAKYTWICEIRSQAEGMLSTSGFSVKMLANLGGRSAARGQIVCSMPYINADIPVVILFRALGCVSDREVIERIVYDFSDTQMMFLLRPSIEEAMPIMSQEVALDFIAKRGPTIGTSKSGRIQYAKELLQKELLPHLGVKQYCEPRKAYFIGYMVHRLLLGQLGRIAEDDRDHFGKKRMDMAGPLMAASFAQLFRKVVQDSKRILQRQVDSGRHFDLNSAIRSASSITDGLRYQLATGNWGIDKSGKSVRTGVSQVLNRLTFMSTMSHLRRMNTPLERSGKLAKPRQLHNTHWGMICPAETPEGQAVGLVKNIALMCTITVGSLPNVVYDFLNEWGLENLDEINPSQIKHMTKVFLNGQWVGMHADATMLCETLRDLRRKRDIDPEVSIIRDLQANELRIFTDGGRACRPLYVVQPPPSQKLCIKREHVEALRRMLLNNEHGGWDMLVEEGLVEYIDAEEEETCMVAMFVDDLRNAQKRKSKASSYCHTYTHCEIHPSLILGVCASIIPFPDHNQSPRNTYQSAMGKQAMGVYATNFNMRIDTMAHVLNYPQKPLVGTRAMEYLRFRELPAGNNAIVAIMTYSGYNQEDSLIMNASSIDRGFMRSVHFKSYMADEKRQGAQVVEEFRAPSWSKTYAMKRGDYSKLDNDGLINPGKQSLSVLAAPSCFVIGTRVHGDDILIGKVSPIPNQTDEEGRIQKYTERDCSVALKGADNGVVDQVMLSVNARGHKFTKIRVRTLRVPTIGDKFASRHGQKGTMGISYRQEDMPFTQFGVVPDIIMNPHAVPSRMTIGHLVECLLGKVGLLSGEEGDATPFSQVTVHEIMARLHELGFQRQGREVMYNGHTGLRLPAKIFIGPTYYQRLKHMVEDKIHSRARGPMQMLTRQPMEGRGREGGLRFGEMERDCMISHGAAKFLKERLFDISDAYRVHVCDNCGMFAIANLYKNHYECRACKNSTISQVHIPYACKLLFQELMTMSIMPKLVLKVA</sequence>
<dbReference type="Pfam" id="PF04565">
    <property type="entry name" value="RNA_pol_Rpb2_3"/>
    <property type="match status" value="1"/>
</dbReference>
<feature type="region of interest" description="Disordered" evidence="11">
    <location>
        <begin position="1"/>
        <end position="61"/>
    </location>
</feature>
<dbReference type="GO" id="GO:0003677">
    <property type="term" value="F:DNA binding"/>
    <property type="evidence" value="ECO:0007669"/>
    <property type="project" value="InterPro"/>
</dbReference>
<evidence type="ECO:0000256" key="3">
    <source>
        <dbReference type="ARBA" id="ARBA00022679"/>
    </source>
</evidence>
<dbReference type="InterPro" id="IPR014724">
    <property type="entry name" value="RNA_pol_RPB2_OB-fold"/>
</dbReference>
<keyword evidence="2 10" id="KW-0240">DNA-directed RNA polymerase</keyword>
<evidence type="ECO:0000259" key="16">
    <source>
        <dbReference type="Pfam" id="PF04565"/>
    </source>
</evidence>
<dbReference type="InterPro" id="IPR007642">
    <property type="entry name" value="RNA_pol_Rpb2_2"/>
</dbReference>
<evidence type="ECO:0000259" key="18">
    <source>
        <dbReference type="Pfam" id="PF04567"/>
    </source>
</evidence>
<dbReference type="GO" id="GO:0006351">
    <property type="term" value="P:DNA-templated transcription"/>
    <property type="evidence" value="ECO:0007669"/>
    <property type="project" value="InterPro"/>
</dbReference>
<gene>
    <name evidence="19" type="ORF">FOZ61_004793</name>
</gene>
<dbReference type="InterPro" id="IPR007121">
    <property type="entry name" value="RNA_pol_bsu_CS"/>
</dbReference>
<dbReference type="GO" id="GO:0008270">
    <property type="term" value="F:zinc ion binding"/>
    <property type="evidence" value="ECO:0007669"/>
    <property type="project" value="UniProtKB-KW"/>
</dbReference>
<dbReference type="Pfam" id="PF04566">
    <property type="entry name" value="RNA_pol_Rpb2_4"/>
    <property type="match status" value="1"/>
</dbReference>
<keyword evidence="4 10" id="KW-0548">Nucleotidyltransferase</keyword>
<dbReference type="Pfam" id="PF04561">
    <property type="entry name" value="RNA_pol_Rpb2_2"/>
    <property type="match status" value="1"/>
</dbReference>
<keyword evidence="6" id="KW-0863">Zinc-finger</keyword>
<dbReference type="Pfam" id="PF04563">
    <property type="entry name" value="RNA_pol_Rpb2_1"/>
    <property type="match status" value="1"/>
</dbReference>
<evidence type="ECO:0000256" key="2">
    <source>
        <dbReference type="ARBA" id="ARBA00022478"/>
    </source>
</evidence>
<dbReference type="InterPro" id="IPR015712">
    <property type="entry name" value="DNA-dir_RNA_pol_su2"/>
</dbReference>
<protein>
    <recommendedName>
        <fullName evidence="10">DNA-directed RNA polymerase subunit beta</fullName>
        <ecNumber evidence="10">2.7.7.6</ecNumber>
    </recommendedName>
</protein>
<dbReference type="InterPro" id="IPR007641">
    <property type="entry name" value="RNA_pol_Rpb2_7"/>
</dbReference>
<evidence type="ECO:0000256" key="4">
    <source>
        <dbReference type="ARBA" id="ARBA00022695"/>
    </source>
</evidence>
<keyword evidence="3 10" id="KW-0808">Transferase</keyword>
<comment type="similarity">
    <text evidence="1 9">Belongs to the RNA polymerase beta chain family.</text>
</comment>
<evidence type="ECO:0000259" key="14">
    <source>
        <dbReference type="Pfam" id="PF04561"/>
    </source>
</evidence>
<name>A0A7J6MC96_PEROL</name>
<dbReference type="InterPro" id="IPR007646">
    <property type="entry name" value="RNA_pol_Rpb2_4"/>
</dbReference>
<evidence type="ECO:0000259" key="17">
    <source>
        <dbReference type="Pfam" id="PF04566"/>
    </source>
</evidence>
<dbReference type="PANTHER" id="PTHR20856">
    <property type="entry name" value="DNA-DIRECTED RNA POLYMERASE I SUBUNIT 2"/>
    <property type="match status" value="1"/>
</dbReference>
<feature type="domain" description="RNA polymerase Rpb2" evidence="14">
    <location>
        <begin position="343"/>
        <end position="532"/>
    </location>
</feature>
<dbReference type="InterPro" id="IPR037033">
    <property type="entry name" value="DNA-dir_RNAP_su2_hyb_sf"/>
</dbReference>
<proteinExistence type="inferred from homology"/>
<evidence type="ECO:0000259" key="15">
    <source>
        <dbReference type="Pfam" id="PF04563"/>
    </source>
</evidence>
<feature type="domain" description="RNA polymerase beta subunit protrusion" evidence="15">
    <location>
        <begin position="164"/>
        <end position="581"/>
    </location>
</feature>
<evidence type="ECO:0000256" key="9">
    <source>
        <dbReference type="RuleBase" id="RU000434"/>
    </source>
</evidence>
<evidence type="ECO:0000256" key="11">
    <source>
        <dbReference type="SAM" id="MobiDB-lite"/>
    </source>
</evidence>
<organism evidence="19 20">
    <name type="scientific">Perkinsus olseni</name>
    <name type="common">Perkinsus atlanticus</name>
    <dbReference type="NCBI Taxonomy" id="32597"/>
    <lineage>
        <taxon>Eukaryota</taxon>
        <taxon>Sar</taxon>
        <taxon>Alveolata</taxon>
        <taxon>Perkinsozoa</taxon>
        <taxon>Perkinsea</taxon>
        <taxon>Perkinsida</taxon>
        <taxon>Perkinsidae</taxon>
        <taxon>Perkinsus</taxon>
    </lineage>
</organism>
<dbReference type="Gene3D" id="3.90.1070.20">
    <property type="match status" value="1"/>
</dbReference>
<dbReference type="EMBL" id="JABAHT010000027">
    <property type="protein sequence ID" value="KAF4669208.1"/>
    <property type="molecule type" value="Genomic_DNA"/>
</dbReference>
<accession>A0A7J6MC96</accession>
<dbReference type="FunFam" id="2.40.270.10:FF:000006">
    <property type="entry name" value="DNA-directed RNA polymerase subunit beta"/>
    <property type="match status" value="1"/>
</dbReference>
<feature type="domain" description="RNA polymerase Rpb2" evidence="17">
    <location>
        <begin position="707"/>
        <end position="768"/>
    </location>
</feature>
<evidence type="ECO:0000256" key="5">
    <source>
        <dbReference type="ARBA" id="ARBA00022723"/>
    </source>
</evidence>
<dbReference type="InterPro" id="IPR007647">
    <property type="entry name" value="RNA_pol_Rpb2_5"/>
</dbReference>
<dbReference type="Pfam" id="PF00562">
    <property type="entry name" value="RNA_pol_Rpb2_6"/>
    <property type="match status" value="1"/>
</dbReference>
<evidence type="ECO:0000313" key="20">
    <source>
        <dbReference type="Proteomes" id="UP000570595"/>
    </source>
</evidence>
<evidence type="ECO:0000313" key="19">
    <source>
        <dbReference type="EMBL" id="KAF4669208.1"/>
    </source>
</evidence>
<comment type="catalytic activity">
    <reaction evidence="10">
        <text>RNA(n) + a ribonucleoside 5'-triphosphate = RNA(n+1) + diphosphate</text>
        <dbReference type="Rhea" id="RHEA:21248"/>
        <dbReference type="Rhea" id="RHEA-COMP:14527"/>
        <dbReference type="Rhea" id="RHEA-COMP:17342"/>
        <dbReference type="ChEBI" id="CHEBI:33019"/>
        <dbReference type="ChEBI" id="CHEBI:61557"/>
        <dbReference type="ChEBI" id="CHEBI:140395"/>
        <dbReference type="EC" id="2.7.7.6"/>
    </reaction>
</comment>
<evidence type="ECO:0000256" key="10">
    <source>
        <dbReference type="RuleBase" id="RU363031"/>
    </source>
</evidence>
<evidence type="ECO:0000256" key="8">
    <source>
        <dbReference type="ARBA" id="ARBA00023163"/>
    </source>
</evidence>
<dbReference type="InterPro" id="IPR007645">
    <property type="entry name" value="RNA_pol_Rpb2_3"/>
</dbReference>
<keyword evidence="7" id="KW-0862">Zinc</keyword>
<feature type="domain" description="RNA polymerase Rpb2" evidence="13">
    <location>
        <begin position="1246"/>
        <end position="1336"/>
    </location>
</feature>
<dbReference type="Pfam" id="PF04567">
    <property type="entry name" value="RNA_pol_Rpb2_5"/>
    <property type="match status" value="1"/>
</dbReference>
<dbReference type="FunFam" id="3.90.1800.10:FF:000002">
    <property type="entry name" value="DNA-directed RNA polymerase subunit beta"/>
    <property type="match status" value="1"/>
</dbReference>
<dbReference type="GO" id="GO:0032549">
    <property type="term" value="F:ribonucleoside binding"/>
    <property type="evidence" value="ECO:0007669"/>
    <property type="project" value="InterPro"/>
</dbReference>
<dbReference type="InterPro" id="IPR007644">
    <property type="entry name" value="RNA_pol_bsu_protrusion"/>
</dbReference>
<evidence type="ECO:0000256" key="7">
    <source>
        <dbReference type="ARBA" id="ARBA00022833"/>
    </source>
</evidence>
<comment type="caution">
    <text evidence="19">The sequence shown here is derived from an EMBL/GenBank/DDBJ whole genome shotgun (WGS) entry which is preliminary data.</text>
</comment>
<dbReference type="PROSITE" id="PS01166">
    <property type="entry name" value="RNA_POL_BETA"/>
    <property type="match status" value="1"/>
</dbReference>
<dbReference type="SUPFAM" id="SSF64484">
    <property type="entry name" value="beta and beta-prime subunits of DNA dependent RNA-polymerase"/>
    <property type="match status" value="1"/>
</dbReference>
<dbReference type="OrthoDB" id="10248617at2759"/>
<evidence type="ECO:0000259" key="12">
    <source>
        <dbReference type="Pfam" id="PF00562"/>
    </source>
</evidence>
<dbReference type="Gene3D" id="2.40.50.150">
    <property type="match status" value="1"/>
</dbReference>
<dbReference type="Gene3D" id="3.90.1800.10">
    <property type="entry name" value="RNA polymerase alpha subunit dimerisation domain"/>
    <property type="match status" value="1"/>
</dbReference>
<dbReference type="Gene3D" id="3.90.1110.10">
    <property type="entry name" value="RNA polymerase Rpb2, domain 2"/>
    <property type="match status" value="1"/>
</dbReference>
<dbReference type="NCBIfam" id="NF007175">
    <property type="entry name" value="PRK09606.1"/>
    <property type="match status" value="1"/>
</dbReference>
<dbReference type="Gene3D" id="2.40.270.10">
    <property type="entry name" value="DNA-directed RNA polymerase, subunit 2, domain 6"/>
    <property type="match status" value="1"/>
</dbReference>
<evidence type="ECO:0000256" key="1">
    <source>
        <dbReference type="ARBA" id="ARBA00006835"/>
    </source>
</evidence>
<dbReference type="GO" id="GO:0000428">
    <property type="term" value="C:DNA-directed RNA polymerase complex"/>
    <property type="evidence" value="ECO:0007669"/>
    <property type="project" value="UniProtKB-KW"/>
</dbReference>